<proteinExistence type="inferred from homology"/>
<dbReference type="Gene3D" id="6.10.250.2950">
    <property type="match status" value="1"/>
</dbReference>
<evidence type="ECO:0000256" key="10">
    <source>
        <dbReference type="SAM" id="MobiDB-lite"/>
    </source>
</evidence>
<dbReference type="GO" id="GO:0030968">
    <property type="term" value="P:endoplasmic reticulum unfolded protein response"/>
    <property type="evidence" value="ECO:0007669"/>
    <property type="project" value="TreeGrafter"/>
</dbReference>
<protein>
    <submittedName>
        <fullName evidence="13">Selenoprotein S-like</fullName>
    </submittedName>
</protein>
<dbReference type="GeneID" id="116304209"/>
<keyword evidence="12" id="KW-1185">Reference proteome</keyword>
<evidence type="ECO:0000313" key="13">
    <source>
        <dbReference type="RefSeq" id="XP_031569763.1"/>
    </source>
</evidence>
<evidence type="ECO:0000256" key="1">
    <source>
        <dbReference type="ARBA" id="ARBA00004389"/>
    </source>
</evidence>
<dbReference type="OrthoDB" id="75792at2759"/>
<feature type="region of interest" description="Disordered" evidence="10">
    <location>
        <begin position="1"/>
        <end position="23"/>
    </location>
</feature>
<evidence type="ECO:0000256" key="4">
    <source>
        <dbReference type="ARBA" id="ARBA00022490"/>
    </source>
</evidence>
<dbReference type="InterPro" id="IPR009703">
    <property type="entry name" value="Selenoprotein_S"/>
</dbReference>
<name>A0A6P8IU99_ACTTE</name>
<dbReference type="Proteomes" id="UP000515163">
    <property type="component" value="Unplaced"/>
</dbReference>
<evidence type="ECO:0000256" key="6">
    <source>
        <dbReference type="ARBA" id="ARBA00022824"/>
    </source>
</evidence>
<dbReference type="GO" id="GO:0030970">
    <property type="term" value="P:retrograde protein transport, ER to cytosol"/>
    <property type="evidence" value="ECO:0007669"/>
    <property type="project" value="TreeGrafter"/>
</dbReference>
<keyword evidence="6" id="KW-0256">Endoplasmic reticulum</keyword>
<feature type="compositionally biased region" description="Acidic residues" evidence="10">
    <location>
        <begin position="1"/>
        <end position="10"/>
    </location>
</feature>
<evidence type="ECO:0000256" key="11">
    <source>
        <dbReference type="SAM" id="Phobius"/>
    </source>
</evidence>
<dbReference type="InParanoid" id="A0A6P8IU99"/>
<keyword evidence="7" id="KW-0712">Selenocysteine</keyword>
<reference evidence="13" key="1">
    <citation type="submission" date="2025-08" db="UniProtKB">
        <authorList>
            <consortium name="RefSeq"/>
        </authorList>
    </citation>
    <scope>IDENTIFICATION</scope>
    <source>
        <tissue evidence="13">Tentacle</tissue>
    </source>
</reference>
<keyword evidence="4" id="KW-0963">Cytoplasm</keyword>
<feature type="region of interest" description="Disordered" evidence="10">
    <location>
        <begin position="119"/>
        <end position="200"/>
    </location>
</feature>
<evidence type="ECO:0000256" key="7">
    <source>
        <dbReference type="ARBA" id="ARBA00022933"/>
    </source>
</evidence>
<dbReference type="GO" id="GO:0036502">
    <property type="term" value="C:Derlin-1-VIMP complex"/>
    <property type="evidence" value="ECO:0007669"/>
    <property type="project" value="TreeGrafter"/>
</dbReference>
<comment type="similarity">
    <text evidence="3">Belongs to the selenoprotein S family.</text>
</comment>
<evidence type="ECO:0000256" key="5">
    <source>
        <dbReference type="ARBA" id="ARBA00022692"/>
    </source>
</evidence>
<accession>A0A6P8IU99</accession>
<feature type="compositionally biased region" description="Basic and acidic residues" evidence="10">
    <location>
        <begin position="119"/>
        <end position="145"/>
    </location>
</feature>
<feature type="transmembrane region" description="Helical" evidence="11">
    <location>
        <begin position="50"/>
        <end position="68"/>
    </location>
</feature>
<evidence type="ECO:0000256" key="3">
    <source>
        <dbReference type="ARBA" id="ARBA00011034"/>
    </source>
</evidence>
<organism evidence="12 13">
    <name type="scientific">Actinia tenebrosa</name>
    <name type="common">Australian red waratah sea anemone</name>
    <dbReference type="NCBI Taxonomy" id="6105"/>
    <lineage>
        <taxon>Eukaryota</taxon>
        <taxon>Metazoa</taxon>
        <taxon>Cnidaria</taxon>
        <taxon>Anthozoa</taxon>
        <taxon>Hexacorallia</taxon>
        <taxon>Actiniaria</taxon>
        <taxon>Actiniidae</taxon>
        <taxon>Actinia</taxon>
    </lineage>
</organism>
<dbReference type="PANTHER" id="PTHR28621:SF1">
    <property type="entry name" value="SELENOPROTEIN S"/>
    <property type="match status" value="1"/>
</dbReference>
<evidence type="ECO:0000313" key="12">
    <source>
        <dbReference type="Proteomes" id="UP000515163"/>
    </source>
</evidence>
<dbReference type="AlphaFoldDB" id="A0A6P8IU99"/>
<keyword evidence="5 11" id="KW-0812">Transmembrane</keyword>
<comment type="subcellular location">
    <subcellularLocation>
        <location evidence="2">Cytoplasm</location>
    </subcellularLocation>
    <subcellularLocation>
        <location evidence="1">Endoplasmic reticulum membrane</location>
        <topology evidence="1">Single-pass membrane protein</topology>
    </subcellularLocation>
</comment>
<evidence type="ECO:0000256" key="9">
    <source>
        <dbReference type="ARBA" id="ARBA00023136"/>
    </source>
</evidence>
<dbReference type="Pfam" id="PF06936">
    <property type="entry name" value="Selenoprotein_S"/>
    <property type="match status" value="1"/>
</dbReference>
<keyword evidence="9 11" id="KW-0472">Membrane</keyword>
<dbReference type="KEGG" id="aten:116304209"/>
<gene>
    <name evidence="13" type="primary">LOC116304209</name>
</gene>
<dbReference type="FunCoup" id="A0A6P8IU99">
    <property type="interactions" value="312"/>
</dbReference>
<dbReference type="RefSeq" id="XP_031569763.1">
    <property type="nucleotide sequence ID" value="XM_031713903.1"/>
</dbReference>
<sequence>MEGPEVETTGENDVHVEGSPQQQQQNVLQNSTPLFLQNCFYLVVGIVERYGWFIVLGLIILAFVWHKFKPQLMRILKKWEQHQEMKKYDPVKAAELQARIDESRRRWQEQLDAKAARFEEEKKKKEDEKRKEMIEDWERHQEGKGYRSKKFKKADDDTSLAQSLLKPKKKKPLRDTDYHPLSGGGGSGSSYRPPRRGGGG</sequence>
<keyword evidence="8 11" id="KW-1133">Transmembrane helix</keyword>
<evidence type="ECO:0000256" key="8">
    <source>
        <dbReference type="ARBA" id="ARBA00022989"/>
    </source>
</evidence>
<evidence type="ECO:0000256" key="2">
    <source>
        <dbReference type="ARBA" id="ARBA00004496"/>
    </source>
</evidence>
<dbReference type="GO" id="GO:0036513">
    <property type="term" value="C:Derlin-1 retrotranslocation complex"/>
    <property type="evidence" value="ECO:0007669"/>
    <property type="project" value="TreeGrafter"/>
</dbReference>
<dbReference type="PANTHER" id="PTHR28621">
    <property type="entry name" value="SELENOPROTEIN S"/>
    <property type="match status" value="1"/>
</dbReference>